<evidence type="ECO:0008006" key="4">
    <source>
        <dbReference type="Google" id="ProtNLM"/>
    </source>
</evidence>
<gene>
    <name evidence="2" type="ORF">ACFQ4A_08605</name>
</gene>
<keyword evidence="1" id="KW-0812">Transmembrane</keyword>
<feature type="transmembrane region" description="Helical" evidence="1">
    <location>
        <begin position="37"/>
        <end position="57"/>
    </location>
</feature>
<evidence type="ECO:0000313" key="3">
    <source>
        <dbReference type="Proteomes" id="UP001597178"/>
    </source>
</evidence>
<comment type="caution">
    <text evidence="2">The sequence shown here is derived from an EMBL/GenBank/DDBJ whole genome shotgun (WGS) entry which is preliminary data.</text>
</comment>
<feature type="transmembrane region" description="Helical" evidence="1">
    <location>
        <begin position="66"/>
        <end position="87"/>
    </location>
</feature>
<dbReference type="RefSeq" id="WP_382399554.1">
    <property type="nucleotide sequence ID" value="NZ_JBHTNH010000017.1"/>
</dbReference>
<protein>
    <recommendedName>
        <fullName evidence="4">DUF3953 domain-containing protein</fullName>
    </recommendedName>
</protein>
<evidence type="ECO:0000313" key="2">
    <source>
        <dbReference type="EMBL" id="MFD1361716.1"/>
    </source>
</evidence>
<name>A0ABW3ZTI4_9BACI</name>
<keyword evidence="3" id="KW-1185">Reference proteome</keyword>
<feature type="transmembrane region" description="Helical" evidence="1">
    <location>
        <begin position="12"/>
        <end position="31"/>
    </location>
</feature>
<dbReference type="Proteomes" id="UP001597178">
    <property type="component" value="Unassembled WGS sequence"/>
</dbReference>
<evidence type="ECO:0000256" key="1">
    <source>
        <dbReference type="SAM" id="Phobius"/>
    </source>
</evidence>
<keyword evidence="1" id="KW-1133">Transmembrane helix</keyword>
<accession>A0ABW3ZTI4</accession>
<organism evidence="2 3">
    <name type="scientific">Lentibacillus salinarum</name>
    <dbReference type="NCBI Taxonomy" id="446820"/>
    <lineage>
        <taxon>Bacteria</taxon>
        <taxon>Bacillati</taxon>
        <taxon>Bacillota</taxon>
        <taxon>Bacilli</taxon>
        <taxon>Bacillales</taxon>
        <taxon>Bacillaceae</taxon>
        <taxon>Lentibacillus</taxon>
    </lineage>
</organism>
<keyword evidence="1" id="KW-0472">Membrane</keyword>
<dbReference type="EMBL" id="JBHTNH010000017">
    <property type="protein sequence ID" value="MFD1361716.1"/>
    <property type="molecule type" value="Genomic_DNA"/>
</dbReference>
<proteinExistence type="predicted"/>
<reference evidence="3" key="1">
    <citation type="journal article" date="2019" name="Int. J. Syst. Evol. Microbiol.">
        <title>The Global Catalogue of Microorganisms (GCM) 10K type strain sequencing project: providing services to taxonomists for standard genome sequencing and annotation.</title>
        <authorList>
            <consortium name="The Broad Institute Genomics Platform"/>
            <consortium name="The Broad Institute Genome Sequencing Center for Infectious Disease"/>
            <person name="Wu L."/>
            <person name="Ma J."/>
        </authorList>
    </citation>
    <scope>NUCLEOTIDE SEQUENCE [LARGE SCALE GENOMIC DNA]</scope>
    <source>
        <strain evidence="3">CCUG 54822</strain>
    </source>
</reference>
<sequence>MKSDKLVNKPLSVFNIILISVAIICFILTFLDRQNHLIYGEIISFLAFLFFLIKGIYSIKIADYKFAIMCFIFVIVYIAVVILKVLMYSGTF</sequence>